<keyword evidence="2" id="KW-1185">Reference proteome</keyword>
<comment type="caution">
    <text evidence="1">The sequence shown here is derived from an EMBL/GenBank/DDBJ whole genome shotgun (WGS) entry which is preliminary data.</text>
</comment>
<dbReference type="RefSeq" id="WP_350722945.1">
    <property type="nucleotide sequence ID" value="NZ_JBEPCO010000039.1"/>
</dbReference>
<gene>
    <name evidence="1" type="ORF">ABT322_18140</name>
</gene>
<protein>
    <submittedName>
        <fullName evidence="1">Uncharacterized protein</fullName>
    </submittedName>
</protein>
<evidence type="ECO:0000313" key="1">
    <source>
        <dbReference type="EMBL" id="MER6905659.1"/>
    </source>
</evidence>
<reference evidence="1 2" key="1">
    <citation type="submission" date="2024-06" db="EMBL/GenBank/DDBJ databases">
        <title>The Natural Products Discovery Center: Release of the First 8490 Sequenced Strains for Exploring Actinobacteria Biosynthetic Diversity.</title>
        <authorList>
            <person name="Kalkreuter E."/>
            <person name="Kautsar S.A."/>
            <person name="Yang D."/>
            <person name="Bader C.D."/>
            <person name="Teijaro C.N."/>
            <person name="Fluegel L."/>
            <person name="Davis C.M."/>
            <person name="Simpson J.R."/>
            <person name="Lauterbach L."/>
            <person name="Steele A.D."/>
            <person name="Gui C."/>
            <person name="Meng S."/>
            <person name="Li G."/>
            <person name="Viehrig K."/>
            <person name="Ye F."/>
            <person name="Su P."/>
            <person name="Kiefer A.F."/>
            <person name="Nichols A."/>
            <person name="Cepeda A.J."/>
            <person name="Yan W."/>
            <person name="Fan B."/>
            <person name="Jiang Y."/>
            <person name="Adhikari A."/>
            <person name="Zheng C.-J."/>
            <person name="Schuster L."/>
            <person name="Cowan T.M."/>
            <person name="Smanski M.J."/>
            <person name="Chevrette M.G."/>
            <person name="De Carvalho L.P.S."/>
            <person name="Shen B."/>
        </authorList>
    </citation>
    <scope>NUCLEOTIDE SEQUENCE [LARGE SCALE GENOMIC DNA]</scope>
    <source>
        <strain evidence="1 2">NPDC000632</strain>
    </source>
</reference>
<name>A0ABV1VGP1_9ACTN</name>
<proteinExistence type="predicted"/>
<organism evidence="1 2">
    <name type="scientific">Streptomyces flaveolus</name>
    <dbReference type="NCBI Taxonomy" id="67297"/>
    <lineage>
        <taxon>Bacteria</taxon>
        <taxon>Bacillati</taxon>
        <taxon>Actinomycetota</taxon>
        <taxon>Actinomycetes</taxon>
        <taxon>Kitasatosporales</taxon>
        <taxon>Streptomycetaceae</taxon>
        <taxon>Streptomyces</taxon>
    </lineage>
</organism>
<dbReference type="Proteomes" id="UP001490330">
    <property type="component" value="Unassembled WGS sequence"/>
</dbReference>
<accession>A0ABV1VGP1</accession>
<dbReference type="EMBL" id="JBEPCV010000016">
    <property type="protein sequence ID" value="MER6905659.1"/>
    <property type="molecule type" value="Genomic_DNA"/>
</dbReference>
<sequence>MLDPVRLYRAAGACLDRSTFEAMAGPDGALLVGSTQEISIRGVPGHVSRLLCIDTFVLAPGENAVDVPRLTRALFDAAAERAQPWRVRRGGVANGEPSRIHELEAGDAALMTKPVELNHLLLDNA</sequence>
<evidence type="ECO:0000313" key="2">
    <source>
        <dbReference type="Proteomes" id="UP001490330"/>
    </source>
</evidence>